<gene>
    <name evidence="1" type="ORF">GCM10007853_21910</name>
</gene>
<dbReference type="EMBL" id="BSNK01000002">
    <property type="protein sequence ID" value="GLQ24317.1"/>
    <property type="molecule type" value="Genomic_DNA"/>
</dbReference>
<evidence type="ECO:0000313" key="2">
    <source>
        <dbReference type="Proteomes" id="UP001161391"/>
    </source>
</evidence>
<sequence length="61" mass="6806">MKNQLPFGRPLNVYHDTLDQTSGRPYFFQVIQDVCKAMDPDNAIGKADGAVETTTNLLVSY</sequence>
<keyword evidence="2" id="KW-1185">Reference proteome</keyword>
<reference evidence="1" key="1">
    <citation type="journal article" date="2014" name="Int. J. Syst. Evol. Microbiol.">
        <title>Complete genome of a new Firmicutes species belonging to the dominant human colonic microbiota ('Ruminococcus bicirculans') reveals two chromosomes and a selective capacity to utilize plant glucans.</title>
        <authorList>
            <consortium name="NISC Comparative Sequencing Program"/>
            <person name="Wegmann U."/>
            <person name="Louis P."/>
            <person name="Goesmann A."/>
            <person name="Henrissat B."/>
            <person name="Duncan S.H."/>
            <person name="Flint H.J."/>
        </authorList>
    </citation>
    <scope>NUCLEOTIDE SEQUENCE</scope>
    <source>
        <strain evidence="1">NBRC 108219</strain>
    </source>
</reference>
<accession>A0ABQ5VBF0</accession>
<organism evidence="1 2">
    <name type="scientific">Algimonas ampicilliniresistens</name>
    <dbReference type="NCBI Taxonomy" id="1298735"/>
    <lineage>
        <taxon>Bacteria</taxon>
        <taxon>Pseudomonadati</taxon>
        <taxon>Pseudomonadota</taxon>
        <taxon>Alphaproteobacteria</taxon>
        <taxon>Maricaulales</taxon>
        <taxon>Robiginitomaculaceae</taxon>
        <taxon>Algimonas</taxon>
    </lineage>
</organism>
<evidence type="ECO:0000313" key="1">
    <source>
        <dbReference type="EMBL" id="GLQ24317.1"/>
    </source>
</evidence>
<proteinExistence type="predicted"/>
<comment type="caution">
    <text evidence="1">The sequence shown here is derived from an EMBL/GenBank/DDBJ whole genome shotgun (WGS) entry which is preliminary data.</text>
</comment>
<name>A0ABQ5VBF0_9PROT</name>
<protein>
    <submittedName>
        <fullName evidence="1">Uncharacterized protein</fullName>
    </submittedName>
</protein>
<dbReference type="Proteomes" id="UP001161391">
    <property type="component" value="Unassembled WGS sequence"/>
</dbReference>
<reference evidence="1" key="2">
    <citation type="submission" date="2023-01" db="EMBL/GenBank/DDBJ databases">
        <title>Draft genome sequence of Algimonas ampicilliniresistens strain NBRC 108219.</title>
        <authorList>
            <person name="Sun Q."/>
            <person name="Mori K."/>
        </authorList>
    </citation>
    <scope>NUCLEOTIDE SEQUENCE</scope>
    <source>
        <strain evidence="1">NBRC 108219</strain>
    </source>
</reference>